<dbReference type="NCBIfam" id="TIGR02067">
    <property type="entry name" value="his_9_HisN"/>
    <property type="match status" value="1"/>
</dbReference>
<reference evidence="13 14" key="1">
    <citation type="submission" date="2018-11" db="EMBL/GenBank/DDBJ databases">
        <authorList>
            <person name="Criscuolo A."/>
        </authorList>
    </citation>
    <scope>NUCLEOTIDE SEQUENCE [LARGE SCALE GENOMIC DNA]</scope>
    <source>
        <strain evidence="13">ACIP111625</strain>
    </source>
</reference>
<dbReference type="GO" id="GO:0000105">
    <property type="term" value="P:L-histidine biosynthetic process"/>
    <property type="evidence" value="ECO:0007669"/>
    <property type="project" value="UniProtKB-UniRule"/>
</dbReference>
<keyword evidence="6 12" id="KW-0479">Metal-binding</keyword>
<dbReference type="PANTHER" id="PTHR43200">
    <property type="entry name" value="PHOSPHATASE"/>
    <property type="match status" value="1"/>
</dbReference>
<evidence type="ECO:0000256" key="10">
    <source>
        <dbReference type="ARBA" id="ARBA00049158"/>
    </source>
</evidence>
<evidence type="ECO:0000256" key="9">
    <source>
        <dbReference type="ARBA" id="ARBA00023102"/>
    </source>
</evidence>
<evidence type="ECO:0000256" key="3">
    <source>
        <dbReference type="ARBA" id="ARBA00009759"/>
    </source>
</evidence>
<dbReference type="EC" id="3.1.3.15" evidence="4 11"/>
<feature type="binding site" evidence="12">
    <location>
        <position position="73"/>
    </location>
    <ligand>
        <name>Mg(2+)</name>
        <dbReference type="ChEBI" id="CHEBI:18420"/>
        <label>1</label>
        <note>catalytic</note>
    </ligand>
</feature>
<gene>
    <name evidence="13" type="primary">hisN_1</name>
    <name evidence="13" type="ORF">XINFAN_00358</name>
</gene>
<feature type="binding site" evidence="12">
    <location>
        <position position="92"/>
    </location>
    <ligand>
        <name>Mg(2+)</name>
        <dbReference type="ChEBI" id="CHEBI:18420"/>
        <label>1</label>
        <note>catalytic</note>
    </ligand>
</feature>
<keyword evidence="8 12" id="KW-0460">Magnesium</keyword>
<comment type="similarity">
    <text evidence="3">Belongs to the inositol monophosphatase superfamily.</text>
</comment>
<evidence type="ECO:0000256" key="2">
    <source>
        <dbReference type="ARBA" id="ARBA00004970"/>
    </source>
</evidence>
<feature type="binding site" evidence="12">
    <location>
        <position position="213"/>
    </location>
    <ligand>
        <name>Mg(2+)</name>
        <dbReference type="ChEBI" id="CHEBI:18420"/>
        <label>1</label>
        <note>catalytic</note>
    </ligand>
</feature>
<dbReference type="InterPro" id="IPR000760">
    <property type="entry name" value="Inositol_monophosphatase-like"/>
</dbReference>
<evidence type="ECO:0000256" key="11">
    <source>
        <dbReference type="NCBIfam" id="TIGR02067"/>
    </source>
</evidence>
<dbReference type="InterPro" id="IPR011809">
    <property type="entry name" value="His_9_proposed"/>
</dbReference>
<evidence type="ECO:0000256" key="5">
    <source>
        <dbReference type="ARBA" id="ARBA00022605"/>
    </source>
</evidence>
<keyword evidence="7 13" id="KW-0378">Hydrolase</keyword>
<evidence type="ECO:0000256" key="8">
    <source>
        <dbReference type="ARBA" id="ARBA00022842"/>
    </source>
</evidence>
<evidence type="ECO:0000256" key="7">
    <source>
        <dbReference type="ARBA" id="ARBA00022801"/>
    </source>
</evidence>
<proteinExistence type="inferred from homology"/>
<sequence length="267" mass="28737">MTRNSTSDLLDELGLMAGAADAARDIALSYFRRPIHVEDKEDKSPVTVADRSIEAMLRGRIAERFPEDGIFGEEEAPRNLESPRVWIVDPIDGTKSFVTGHPLFGCLMALLDGGTPVLGQIDMAVLNERWQGARGRPSTFNGQECRTRDCTALKDAWIYTTNPFAFPGASRAAFEAVAEQARLTRYGGDCYNYGLLASGHCDLVVETGLQPFDFLPLVQVVQGAGGVITDWDGRPLGLTSAGDVIAAATPALHEAALKHLAGQAPHA</sequence>
<evidence type="ECO:0000256" key="12">
    <source>
        <dbReference type="PIRSR" id="PIRSR600760-2"/>
    </source>
</evidence>
<evidence type="ECO:0000313" key="14">
    <source>
        <dbReference type="Proteomes" id="UP000277498"/>
    </source>
</evidence>
<dbReference type="SUPFAM" id="SSF56655">
    <property type="entry name" value="Carbohydrate phosphatase"/>
    <property type="match status" value="1"/>
</dbReference>
<feature type="binding site" evidence="12">
    <location>
        <position position="91"/>
    </location>
    <ligand>
        <name>Mg(2+)</name>
        <dbReference type="ChEBI" id="CHEBI:18420"/>
        <label>1</label>
        <note>catalytic</note>
    </ligand>
</feature>
<comment type="pathway">
    <text evidence="2">Amino-acid biosynthesis; L-histidine biosynthesis; L-histidine from 5-phospho-alpha-D-ribose 1-diphosphate: step 8/9.</text>
</comment>
<keyword evidence="9" id="KW-0368">Histidine biosynthesis</keyword>
<comment type="catalytic activity">
    <reaction evidence="10">
        <text>L-histidinol phosphate + H2O = L-histidinol + phosphate</text>
        <dbReference type="Rhea" id="RHEA:14465"/>
        <dbReference type="ChEBI" id="CHEBI:15377"/>
        <dbReference type="ChEBI" id="CHEBI:43474"/>
        <dbReference type="ChEBI" id="CHEBI:57699"/>
        <dbReference type="ChEBI" id="CHEBI:57980"/>
        <dbReference type="EC" id="3.1.3.15"/>
    </reaction>
</comment>
<dbReference type="CDD" id="cd01641">
    <property type="entry name" value="Bacterial_IMPase_like_1"/>
    <property type="match status" value="1"/>
</dbReference>
<dbReference type="InterPro" id="IPR020583">
    <property type="entry name" value="Inositol_monoP_metal-BS"/>
</dbReference>
<organism evidence="13 14">
    <name type="scientific">Pseudogemmobacter humi</name>
    <dbReference type="NCBI Taxonomy" id="2483812"/>
    <lineage>
        <taxon>Bacteria</taxon>
        <taxon>Pseudomonadati</taxon>
        <taxon>Pseudomonadota</taxon>
        <taxon>Alphaproteobacteria</taxon>
        <taxon>Rhodobacterales</taxon>
        <taxon>Paracoccaceae</taxon>
        <taxon>Pseudogemmobacter</taxon>
    </lineage>
</organism>
<dbReference type="PANTHER" id="PTHR43200:SF6">
    <property type="entry name" value="3'(2'),5'-BISPHOSPHATE NUCLEOTIDASE"/>
    <property type="match status" value="1"/>
</dbReference>
<evidence type="ECO:0000256" key="4">
    <source>
        <dbReference type="ARBA" id="ARBA00013085"/>
    </source>
</evidence>
<evidence type="ECO:0000256" key="1">
    <source>
        <dbReference type="ARBA" id="ARBA00001946"/>
    </source>
</evidence>
<dbReference type="PROSITE" id="PS00629">
    <property type="entry name" value="IMP_1"/>
    <property type="match status" value="1"/>
</dbReference>
<dbReference type="InterPro" id="IPR051090">
    <property type="entry name" value="Inositol_monoP_superfamily"/>
</dbReference>
<keyword evidence="5" id="KW-0028">Amino-acid biosynthesis</keyword>
<accession>A0A3P5WW06</accession>
<comment type="cofactor">
    <cofactor evidence="1 12">
        <name>Mg(2+)</name>
        <dbReference type="ChEBI" id="CHEBI:18420"/>
    </cofactor>
</comment>
<dbReference type="UniPathway" id="UPA00031">
    <property type="reaction ID" value="UER00013"/>
</dbReference>
<dbReference type="EMBL" id="UXAW01000033">
    <property type="protein sequence ID" value="VDC20177.1"/>
    <property type="molecule type" value="Genomic_DNA"/>
</dbReference>
<protein>
    <recommendedName>
        <fullName evidence="4 11">Histidinol-phosphatase</fullName>
        <ecNumber evidence="4 11">3.1.3.15</ecNumber>
    </recommendedName>
</protein>
<evidence type="ECO:0000256" key="6">
    <source>
        <dbReference type="ARBA" id="ARBA00022723"/>
    </source>
</evidence>
<dbReference type="Gene3D" id="3.40.190.80">
    <property type="match status" value="1"/>
</dbReference>
<name>A0A3P5WW06_9RHOB</name>
<dbReference type="GO" id="GO:0046872">
    <property type="term" value="F:metal ion binding"/>
    <property type="evidence" value="ECO:0007669"/>
    <property type="project" value="UniProtKB-KW"/>
</dbReference>
<dbReference type="PRINTS" id="PR00377">
    <property type="entry name" value="IMPHPHTASES"/>
</dbReference>
<dbReference type="Gene3D" id="3.30.540.10">
    <property type="entry name" value="Fructose-1,6-Bisphosphatase, subunit A, domain 1"/>
    <property type="match status" value="1"/>
</dbReference>
<evidence type="ECO:0000313" key="13">
    <source>
        <dbReference type="EMBL" id="VDC20177.1"/>
    </source>
</evidence>
<dbReference type="Pfam" id="PF00459">
    <property type="entry name" value="Inositol_P"/>
    <property type="match status" value="1"/>
</dbReference>
<dbReference type="GO" id="GO:0004401">
    <property type="term" value="F:histidinol-phosphatase activity"/>
    <property type="evidence" value="ECO:0007669"/>
    <property type="project" value="UniProtKB-UniRule"/>
</dbReference>
<dbReference type="Proteomes" id="UP000277498">
    <property type="component" value="Unassembled WGS sequence"/>
</dbReference>
<dbReference type="RefSeq" id="WP_233352093.1">
    <property type="nucleotide sequence ID" value="NZ_UXAW01000033.1"/>
</dbReference>
<feature type="binding site" evidence="12">
    <location>
        <position position="89"/>
    </location>
    <ligand>
        <name>Mg(2+)</name>
        <dbReference type="ChEBI" id="CHEBI:18420"/>
        <label>1</label>
        <note>catalytic</note>
    </ligand>
</feature>
<dbReference type="AlphaFoldDB" id="A0A3P5WW06"/>
<keyword evidence="14" id="KW-1185">Reference proteome</keyword>